<feature type="chain" id="PRO_5047120951" description="MD-2-related lipid-recognition domain-containing protein" evidence="1">
    <location>
        <begin position="21"/>
        <end position="194"/>
    </location>
</feature>
<keyword evidence="1" id="KW-0732">Signal</keyword>
<keyword evidence="2" id="KW-1185">Reference proteome</keyword>
<protein>
    <recommendedName>
        <fullName evidence="4">MD-2-related lipid-recognition domain-containing protein</fullName>
    </recommendedName>
</protein>
<gene>
    <name evidence="3" type="primary">LOC118876906</name>
</gene>
<reference evidence="3" key="1">
    <citation type="submission" date="2025-08" db="UniProtKB">
        <authorList>
            <consortium name="RefSeq"/>
        </authorList>
    </citation>
    <scope>IDENTIFICATION</scope>
</reference>
<dbReference type="Pfam" id="PF06477">
    <property type="entry name" value="DUF1091"/>
    <property type="match status" value="1"/>
</dbReference>
<dbReference type="GeneID" id="118876906"/>
<feature type="signal peptide" evidence="1">
    <location>
        <begin position="1"/>
        <end position="20"/>
    </location>
</feature>
<name>A0AB40A0C1_DROSZ</name>
<evidence type="ECO:0008006" key="4">
    <source>
        <dbReference type="Google" id="ProtNLM"/>
    </source>
</evidence>
<proteinExistence type="predicted"/>
<dbReference type="PANTHER" id="PTHR20898:SF0">
    <property type="entry name" value="DAEDALUS ON 3-RELATED"/>
    <property type="match status" value="1"/>
</dbReference>
<dbReference type="InterPro" id="IPR010512">
    <property type="entry name" value="DUF1091"/>
</dbReference>
<organism evidence="2 3">
    <name type="scientific">Drosophila suzukii</name>
    <name type="common">Spotted-wing drosophila fruit fly</name>
    <dbReference type="NCBI Taxonomy" id="28584"/>
    <lineage>
        <taxon>Eukaryota</taxon>
        <taxon>Metazoa</taxon>
        <taxon>Ecdysozoa</taxon>
        <taxon>Arthropoda</taxon>
        <taxon>Hexapoda</taxon>
        <taxon>Insecta</taxon>
        <taxon>Pterygota</taxon>
        <taxon>Neoptera</taxon>
        <taxon>Endopterygota</taxon>
        <taxon>Diptera</taxon>
        <taxon>Brachycera</taxon>
        <taxon>Muscomorpha</taxon>
        <taxon>Ephydroidea</taxon>
        <taxon>Drosophilidae</taxon>
        <taxon>Drosophila</taxon>
        <taxon>Sophophora</taxon>
    </lineage>
</organism>
<evidence type="ECO:0000313" key="3">
    <source>
        <dbReference type="RefSeq" id="XP_036668966.3"/>
    </source>
</evidence>
<evidence type="ECO:0000313" key="2">
    <source>
        <dbReference type="Proteomes" id="UP001652628"/>
    </source>
</evidence>
<dbReference type="SMART" id="SM00697">
    <property type="entry name" value="DM8"/>
    <property type="match status" value="1"/>
</dbReference>
<evidence type="ECO:0000256" key="1">
    <source>
        <dbReference type="SAM" id="SignalP"/>
    </source>
</evidence>
<sequence length="194" mass="22124">MIFAWQVVLGSCLLGQMLKAQIVYKLIKVECEGNPARVTNISCRLKAINWNMAVANLDSYLTVTMISPHIRAQILKKDYSNQFQPFLVDVSFGLCDVIAKKSYLPYAVMVWKLLKRYSNINHTCPYSGQLSVQNAYLETGLLPPFPLGFFQFRFTFSDSNSTNTEIVGNIKFYFQVMEPIKSKKKTHCKKINGT</sequence>
<dbReference type="RefSeq" id="XP_036668966.3">
    <property type="nucleotide sequence ID" value="XM_036813071.3"/>
</dbReference>
<dbReference type="AlphaFoldDB" id="A0AB40A0C1"/>
<dbReference type="PANTHER" id="PTHR20898">
    <property type="entry name" value="DAEDALUS ON 3-RELATED-RELATED"/>
    <property type="match status" value="1"/>
</dbReference>
<accession>A0AB40A0C1</accession>
<dbReference type="Proteomes" id="UP001652628">
    <property type="component" value="Chromosome 2R"/>
</dbReference>